<dbReference type="InParanoid" id="A0A2V0NRT4"/>
<gene>
    <name evidence="3" type="ORF">Rsub_02452</name>
</gene>
<proteinExistence type="predicted"/>
<keyword evidence="4" id="KW-1185">Reference proteome</keyword>
<organism evidence="3 4">
    <name type="scientific">Raphidocelis subcapitata</name>
    <dbReference type="NCBI Taxonomy" id="307507"/>
    <lineage>
        <taxon>Eukaryota</taxon>
        <taxon>Viridiplantae</taxon>
        <taxon>Chlorophyta</taxon>
        <taxon>core chlorophytes</taxon>
        <taxon>Chlorophyceae</taxon>
        <taxon>CS clade</taxon>
        <taxon>Sphaeropleales</taxon>
        <taxon>Selenastraceae</taxon>
        <taxon>Raphidocelis</taxon>
    </lineage>
</organism>
<feature type="transmembrane region" description="Helical" evidence="2">
    <location>
        <begin position="136"/>
        <end position="161"/>
    </location>
</feature>
<feature type="transmembrane region" description="Helical" evidence="2">
    <location>
        <begin position="212"/>
        <end position="232"/>
    </location>
</feature>
<sequence>MLRRTIGRLPSAASSTGAHSSSSGSSGANGDRDRDCAGGGGAGSADRGAGSGGDGDGSRSGSGGDCATGARPSPPPQPPVPYLSPWTLRLSPPAAEREFWGSYMARFAHTDKYAWLLGSANLWTAFRSPISVEGAFAAGAMHVWLVSLLAATLAGGACMLLRPQTYYRRRHAFALFQRVARSGWMLVCFHATSSQSWEAFIERRAAVEPAVFAVAEALVLLAVFWVVHPLLFPCAFVWAAPMQLLFCCGGVFAMGSYACAVYARPAFAAAARSACGAAQAAKQLGLVAIGAAGSAVPGRRGLCEERPLEVLVPLASTAACLLSLQMLYIRERHLKMQHLSQLRLGQAPQPGPGSLPPGLAMPAAAACAVLASFTVAEAAAAWGRPYECGA</sequence>
<feature type="region of interest" description="Disordered" evidence="1">
    <location>
        <begin position="1"/>
        <end position="84"/>
    </location>
</feature>
<name>A0A2V0NRT4_9CHLO</name>
<feature type="compositionally biased region" description="Gly residues" evidence="1">
    <location>
        <begin position="37"/>
        <end position="66"/>
    </location>
</feature>
<keyword evidence="2" id="KW-0472">Membrane</keyword>
<dbReference type="AlphaFoldDB" id="A0A2V0NRT4"/>
<evidence type="ECO:0000256" key="2">
    <source>
        <dbReference type="SAM" id="Phobius"/>
    </source>
</evidence>
<evidence type="ECO:0000313" key="4">
    <source>
        <dbReference type="Proteomes" id="UP000247498"/>
    </source>
</evidence>
<accession>A0A2V0NRT4</accession>
<evidence type="ECO:0000256" key="1">
    <source>
        <dbReference type="SAM" id="MobiDB-lite"/>
    </source>
</evidence>
<feature type="compositionally biased region" description="Low complexity" evidence="1">
    <location>
        <begin position="11"/>
        <end position="29"/>
    </location>
</feature>
<keyword evidence="2" id="KW-0812">Transmembrane</keyword>
<feature type="compositionally biased region" description="Pro residues" evidence="1">
    <location>
        <begin position="72"/>
        <end position="82"/>
    </location>
</feature>
<dbReference type="Proteomes" id="UP000247498">
    <property type="component" value="Unassembled WGS sequence"/>
</dbReference>
<keyword evidence="2" id="KW-1133">Transmembrane helix</keyword>
<evidence type="ECO:0000313" key="3">
    <source>
        <dbReference type="EMBL" id="GBF90346.1"/>
    </source>
</evidence>
<reference evidence="3 4" key="1">
    <citation type="journal article" date="2018" name="Sci. Rep.">
        <title>Raphidocelis subcapitata (=Pseudokirchneriella subcapitata) provides an insight into genome evolution and environmental adaptations in the Sphaeropleales.</title>
        <authorList>
            <person name="Suzuki S."/>
            <person name="Yamaguchi H."/>
            <person name="Nakajima N."/>
            <person name="Kawachi M."/>
        </authorList>
    </citation>
    <scope>NUCLEOTIDE SEQUENCE [LARGE SCALE GENOMIC DNA]</scope>
    <source>
        <strain evidence="3 4">NIES-35</strain>
    </source>
</reference>
<feature type="transmembrane region" description="Helical" evidence="2">
    <location>
        <begin position="244"/>
        <end position="263"/>
    </location>
</feature>
<comment type="caution">
    <text evidence="3">The sequence shown here is derived from an EMBL/GenBank/DDBJ whole genome shotgun (WGS) entry which is preliminary data.</text>
</comment>
<protein>
    <submittedName>
        <fullName evidence="3">Uncharacterized protein</fullName>
    </submittedName>
</protein>
<dbReference type="EMBL" id="BDRX01000016">
    <property type="protein sequence ID" value="GBF90346.1"/>
    <property type="molecule type" value="Genomic_DNA"/>
</dbReference>